<dbReference type="InterPro" id="IPR036038">
    <property type="entry name" value="Aminotransferase-like"/>
</dbReference>
<evidence type="ECO:0000313" key="13">
    <source>
        <dbReference type="EMBL" id="TNJ63760.1"/>
    </source>
</evidence>
<proteinExistence type="inferred from homology"/>
<comment type="catalytic activity">
    <reaction evidence="12">
        <text>D-alanine + 2-oxoglutarate = D-glutamate + pyruvate</text>
        <dbReference type="Rhea" id="RHEA:15869"/>
        <dbReference type="ChEBI" id="CHEBI:15361"/>
        <dbReference type="ChEBI" id="CHEBI:16810"/>
        <dbReference type="ChEBI" id="CHEBI:29986"/>
        <dbReference type="ChEBI" id="CHEBI:57416"/>
        <dbReference type="EC" id="2.6.1.21"/>
    </reaction>
</comment>
<evidence type="ECO:0000256" key="3">
    <source>
        <dbReference type="ARBA" id="ARBA00011738"/>
    </source>
</evidence>
<comment type="caution">
    <text evidence="13">The sequence shown here is derived from an EMBL/GenBank/DDBJ whole genome shotgun (WGS) entry which is preliminary data.</text>
</comment>
<dbReference type="NCBIfam" id="TIGR01121">
    <property type="entry name" value="D_amino_aminoT"/>
    <property type="match status" value="1"/>
</dbReference>
<comment type="similarity">
    <text evidence="2">Belongs to the class-IV pyridoxal-phosphate-dependent aminotransferase family.</text>
</comment>
<dbReference type="InterPro" id="IPR005784">
    <property type="entry name" value="D_amino_transT"/>
</dbReference>
<dbReference type="InterPro" id="IPR001544">
    <property type="entry name" value="Aminotrans_IV"/>
</dbReference>
<name>A0A5C4T4Y1_9BACL</name>
<dbReference type="CDD" id="cd01558">
    <property type="entry name" value="D-AAT_like"/>
    <property type="match status" value="1"/>
</dbReference>
<dbReference type="GO" id="GO:0030170">
    <property type="term" value="F:pyridoxal phosphate binding"/>
    <property type="evidence" value="ECO:0007669"/>
    <property type="project" value="InterPro"/>
</dbReference>
<dbReference type="EC" id="2.6.1.21" evidence="4"/>
<dbReference type="PANTHER" id="PTHR42743">
    <property type="entry name" value="AMINO-ACID AMINOTRANSFERASE"/>
    <property type="match status" value="1"/>
</dbReference>
<evidence type="ECO:0000256" key="7">
    <source>
        <dbReference type="ARBA" id="ARBA00022679"/>
    </source>
</evidence>
<reference evidence="13 14" key="1">
    <citation type="submission" date="2019-05" db="EMBL/GenBank/DDBJ databases">
        <title>We sequenced the genome of Paenibacillus hemerocallicola KCTC 33185 for further insight into its adaptation and study the phylogeny of Paenibacillus.</title>
        <authorList>
            <person name="Narsing Rao M.P."/>
        </authorList>
    </citation>
    <scope>NUCLEOTIDE SEQUENCE [LARGE SCALE GENOMIC DNA]</scope>
    <source>
        <strain evidence="13 14">KCTC 33185</strain>
    </source>
</reference>
<dbReference type="AlphaFoldDB" id="A0A5C4T4Y1"/>
<evidence type="ECO:0000256" key="10">
    <source>
        <dbReference type="ARBA" id="ARBA00033316"/>
    </source>
</evidence>
<dbReference type="PANTHER" id="PTHR42743:SF10">
    <property type="entry name" value="D-ALANINE AMINOTRANSFERASE"/>
    <property type="match status" value="1"/>
</dbReference>
<dbReference type="GO" id="GO:0005829">
    <property type="term" value="C:cytosol"/>
    <property type="evidence" value="ECO:0007669"/>
    <property type="project" value="TreeGrafter"/>
</dbReference>
<evidence type="ECO:0000256" key="9">
    <source>
        <dbReference type="ARBA" id="ARBA00030138"/>
    </source>
</evidence>
<protein>
    <recommendedName>
        <fullName evidence="5">D-alanine aminotransferase</fullName>
        <ecNumber evidence="4">2.6.1.21</ecNumber>
    </recommendedName>
    <alternativeName>
        <fullName evidence="11">D-amino acid aminotransferase</fullName>
    </alternativeName>
    <alternativeName>
        <fullName evidence="9">D-amino acid transaminase</fullName>
    </alternativeName>
    <alternativeName>
        <fullName evidence="10">D-aspartate aminotransferase</fullName>
    </alternativeName>
</protein>
<comment type="subunit">
    <text evidence="3">Homodimer.</text>
</comment>
<keyword evidence="14" id="KW-1185">Reference proteome</keyword>
<dbReference type="GO" id="GO:0008652">
    <property type="term" value="P:amino acid biosynthetic process"/>
    <property type="evidence" value="ECO:0007669"/>
    <property type="project" value="UniProtKB-ARBA"/>
</dbReference>
<organism evidence="13 14">
    <name type="scientific">Paenibacillus hemerocallicola</name>
    <dbReference type="NCBI Taxonomy" id="1172614"/>
    <lineage>
        <taxon>Bacteria</taxon>
        <taxon>Bacillati</taxon>
        <taxon>Bacillota</taxon>
        <taxon>Bacilli</taxon>
        <taxon>Bacillales</taxon>
        <taxon>Paenibacillaceae</taxon>
        <taxon>Paenibacillus</taxon>
    </lineage>
</organism>
<keyword evidence="8" id="KW-0663">Pyridoxal phosphate</keyword>
<sequence>MLFREPRCLPVIWLDDRLVPESEASVSYSDRGYYFGDGIYEVFRVYGGHLYEADAHYDRLERSAREIGLGLPYARTEIDDILRLLLEREHVQNGTVYMQVTRGVAPRSHPFPADAKPVMLAYCSDAARPIHMMQTGISAVTRPDIRWLRCDLKTLNLLGSVLAKQEAADQGAGDVILHRDGIVTECSASNLMIVKDGAVLTHPADHLILHGITRAVVLRLAGEQGIHARERAFTLEELRAADEAFLTGTTMEIVPIVQIDGLPVGVGEPGPVTRRLQQSFEATIPS</sequence>
<dbReference type="GO" id="GO:0046416">
    <property type="term" value="P:D-amino acid metabolic process"/>
    <property type="evidence" value="ECO:0007669"/>
    <property type="project" value="InterPro"/>
</dbReference>
<evidence type="ECO:0000256" key="1">
    <source>
        <dbReference type="ARBA" id="ARBA00001933"/>
    </source>
</evidence>
<evidence type="ECO:0000256" key="8">
    <source>
        <dbReference type="ARBA" id="ARBA00022898"/>
    </source>
</evidence>
<dbReference type="SUPFAM" id="SSF56752">
    <property type="entry name" value="D-aminoacid aminotransferase-like PLP-dependent enzymes"/>
    <property type="match status" value="1"/>
</dbReference>
<dbReference type="Gene3D" id="3.20.10.10">
    <property type="entry name" value="D-amino Acid Aminotransferase, subunit A, domain 2"/>
    <property type="match status" value="1"/>
</dbReference>
<evidence type="ECO:0000256" key="5">
    <source>
        <dbReference type="ARBA" id="ARBA00021779"/>
    </source>
</evidence>
<dbReference type="Proteomes" id="UP000307943">
    <property type="component" value="Unassembled WGS sequence"/>
</dbReference>
<dbReference type="InterPro" id="IPR043131">
    <property type="entry name" value="BCAT-like_N"/>
</dbReference>
<dbReference type="InterPro" id="IPR050571">
    <property type="entry name" value="Class-IV_PLP-Dep_Aminotrnsfr"/>
</dbReference>
<evidence type="ECO:0000256" key="4">
    <source>
        <dbReference type="ARBA" id="ARBA00012874"/>
    </source>
</evidence>
<evidence type="ECO:0000256" key="11">
    <source>
        <dbReference type="ARBA" id="ARBA00033391"/>
    </source>
</evidence>
<dbReference type="Gene3D" id="3.30.470.10">
    <property type="match status" value="1"/>
</dbReference>
<comment type="cofactor">
    <cofactor evidence="1">
        <name>pyridoxal 5'-phosphate</name>
        <dbReference type="ChEBI" id="CHEBI:597326"/>
    </cofactor>
</comment>
<keyword evidence="7 13" id="KW-0808">Transferase</keyword>
<dbReference type="OrthoDB" id="9805628at2"/>
<evidence type="ECO:0000313" key="14">
    <source>
        <dbReference type="Proteomes" id="UP000307943"/>
    </source>
</evidence>
<accession>A0A5C4T4Y1</accession>
<dbReference type="Pfam" id="PF01063">
    <property type="entry name" value="Aminotran_4"/>
    <property type="match status" value="1"/>
</dbReference>
<evidence type="ECO:0000256" key="6">
    <source>
        <dbReference type="ARBA" id="ARBA00022576"/>
    </source>
</evidence>
<gene>
    <name evidence="13" type="primary">dat</name>
    <name evidence="13" type="ORF">FE784_23865</name>
</gene>
<evidence type="ECO:0000256" key="12">
    <source>
        <dbReference type="ARBA" id="ARBA00047911"/>
    </source>
</evidence>
<evidence type="ECO:0000256" key="2">
    <source>
        <dbReference type="ARBA" id="ARBA00009320"/>
    </source>
</evidence>
<dbReference type="GO" id="GO:0046394">
    <property type="term" value="P:carboxylic acid biosynthetic process"/>
    <property type="evidence" value="ECO:0007669"/>
    <property type="project" value="UniProtKB-ARBA"/>
</dbReference>
<keyword evidence="6 13" id="KW-0032">Aminotransferase</keyword>
<dbReference type="EMBL" id="VDCQ01000038">
    <property type="protein sequence ID" value="TNJ63760.1"/>
    <property type="molecule type" value="Genomic_DNA"/>
</dbReference>
<dbReference type="FunFam" id="3.20.10.10:FF:000002">
    <property type="entry name" value="D-alanine aminotransferase"/>
    <property type="match status" value="1"/>
</dbReference>
<dbReference type="InterPro" id="IPR043132">
    <property type="entry name" value="BCAT-like_C"/>
</dbReference>
<dbReference type="GO" id="GO:0047810">
    <property type="term" value="F:D-alanine-2-oxoglutarate aminotransferase activity"/>
    <property type="evidence" value="ECO:0007669"/>
    <property type="project" value="UniProtKB-EC"/>
</dbReference>